<evidence type="ECO:0000256" key="6">
    <source>
        <dbReference type="SAM" id="Phobius"/>
    </source>
</evidence>
<dbReference type="CDD" id="cd06580">
    <property type="entry name" value="TM_PBP1_transp_TpRbsC_like"/>
    <property type="match status" value="1"/>
</dbReference>
<comment type="subcellular location">
    <subcellularLocation>
        <location evidence="1">Cell membrane</location>
        <topology evidence="1">Multi-pass membrane protein</topology>
    </subcellularLocation>
</comment>
<keyword evidence="8" id="KW-1185">Reference proteome</keyword>
<keyword evidence="7" id="KW-0813">Transport</keyword>
<comment type="caution">
    <text evidence="7">The sequence shown here is derived from an EMBL/GenBank/DDBJ whole genome shotgun (WGS) entry which is preliminary data.</text>
</comment>
<feature type="transmembrane region" description="Helical" evidence="6">
    <location>
        <begin position="140"/>
        <end position="157"/>
    </location>
</feature>
<evidence type="ECO:0000256" key="3">
    <source>
        <dbReference type="ARBA" id="ARBA00022692"/>
    </source>
</evidence>
<name>A0ABU0IFC6_9HYPH</name>
<dbReference type="EMBL" id="JAUSWH010000006">
    <property type="protein sequence ID" value="MDQ0455919.1"/>
    <property type="molecule type" value="Genomic_DNA"/>
</dbReference>
<keyword evidence="4 6" id="KW-1133">Transmembrane helix</keyword>
<dbReference type="PANTHER" id="PTHR43370:SF2">
    <property type="entry name" value="ABC TRANSPORTER PERMEASE PROTEIN"/>
    <property type="match status" value="1"/>
</dbReference>
<organism evidence="7 8">
    <name type="scientific">Rhizobium paknamense</name>
    <dbReference type="NCBI Taxonomy" id="1206817"/>
    <lineage>
        <taxon>Bacteria</taxon>
        <taxon>Pseudomonadati</taxon>
        <taxon>Pseudomonadota</taxon>
        <taxon>Alphaproteobacteria</taxon>
        <taxon>Hyphomicrobiales</taxon>
        <taxon>Rhizobiaceae</taxon>
        <taxon>Rhizobium/Agrobacterium group</taxon>
        <taxon>Rhizobium</taxon>
    </lineage>
</organism>
<evidence type="ECO:0000313" key="8">
    <source>
        <dbReference type="Proteomes" id="UP001235269"/>
    </source>
</evidence>
<dbReference type="Pfam" id="PF02653">
    <property type="entry name" value="BPD_transp_2"/>
    <property type="match status" value="1"/>
</dbReference>
<keyword evidence="7" id="KW-0762">Sugar transport</keyword>
<evidence type="ECO:0000256" key="2">
    <source>
        <dbReference type="ARBA" id="ARBA00022475"/>
    </source>
</evidence>
<gene>
    <name evidence="7" type="ORF">QO005_002259</name>
</gene>
<proteinExistence type="predicted"/>
<dbReference type="Proteomes" id="UP001235269">
    <property type="component" value="Unassembled WGS sequence"/>
</dbReference>
<protein>
    <submittedName>
        <fullName evidence="7">Simple sugar transport system permease protein</fullName>
    </submittedName>
</protein>
<dbReference type="RefSeq" id="WP_307158122.1">
    <property type="nucleotide sequence ID" value="NZ_JAUSWH010000006.1"/>
</dbReference>
<dbReference type="InterPro" id="IPR001851">
    <property type="entry name" value="ABC_transp_permease"/>
</dbReference>
<dbReference type="PANTHER" id="PTHR43370">
    <property type="entry name" value="SUGAR ABC TRANSPORTER INTEGRAL MEMBRANE PROTEIN-RELATED"/>
    <property type="match status" value="1"/>
</dbReference>
<reference evidence="7 8" key="1">
    <citation type="submission" date="2023-07" db="EMBL/GenBank/DDBJ databases">
        <title>Genomic Encyclopedia of Type Strains, Phase IV (KMG-IV): sequencing the most valuable type-strain genomes for metagenomic binning, comparative biology and taxonomic classification.</title>
        <authorList>
            <person name="Goeker M."/>
        </authorList>
    </citation>
    <scope>NUCLEOTIDE SEQUENCE [LARGE SCALE GENOMIC DNA]</scope>
    <source>
        <strain evidence="7 8">DSM 100301</strain>
    </source>
</reference>
<evidence type="ECO:0000256" key="5">
    <source>
        <dbReference type="ARBA" id="ARBA00023136"/>
    </source>
</evidence>
<evidence type="ECO:0000256" key="1">
    <source>
        <dbReference type="ARBA" id="ARBA00004651"/>
    </source>
</evidence>
<feature type="transmembrane region" description="Helical" evidence="6">
    <location>
        <begin position="59"/>
        <end position="84"/>
    </location>
</feature>
<keyword evidence="3 6" id="KW-0812">Transmembrane</keyword>
<evidence type="ECO:0000313" key="7">
    <source>
        <dbReference type="EMBL" id="MDQ0455919.1"/>
    </source>
</evidence>
<accession>A0ABU0IFC6</accession>
<evidence type="ECO:0000256" key="4">
    <source>
        <dbReference type="ARBA" id="ARBA00022989"/>
    </source>
</evidence>
<feature type="transmembrane region" description="Helical" evidence="6">
    <location>
        <begin position="264"/>
        <end position="286"/>
    </location>
</feature>
<feature type="transmembrane region" description="Helical" evidence="6">
    <location>
        <begin position="30"/>
        <end position="52"/>
    </location>
</feature>
<sequence length="309" mass="32278">MIFEAILLTIITASTPLVIAAMGELVTERAGVLNLGVEGMMIMGAVAAFAAAQLTGTPLAGIVAGIAAGAAFSLLFGFLTLTLVTNQVATGLALTILGLGLSGQLGEPFAGQPGTKLQPIDIPLLSDIPVIGPLLFRQDLIFYLSIALVIGVNWFLFKSRKGLMLRAIGDNHASAHALGIKVIRARYLAVMFGGACAGLAGAQLSLVYTPQWVENMSAGRGWIALALVVFASWRPWRVLAGGYLFGAVTVGQLHAQVLAQTLGIAIPSQFLSALPYAATIVVLIVISHNRRTTLINTPASLGKPFVPDR</sequence>
<feature type="transmembrane region" description="Helical" evidence="6">
    <location>
        <begin position="187"/>
        <end position="206"/>
    </location>
</feature>
<feature type="transmembrane region" description="Helical" evidence="6">
    <location>
        <begin position="238"/>
        <end position="258"/>
    </location>
</feature>
<keyword evidence="5 6" id="KW-0472">Membrane</keyword>
<keyword evidence="2" id="KW-1003">Cell membrane</keyword>
<feature type="transmembrane region" description="Helical" evidence="6">
    <location>
        <begin position="212"/>
        <end position="231"/>
    </location>
</feature>